<dbReference type="InterPro" id="IPR019821">
    <property type="entry name" value="Kinesin_motor_CS"/>
</dbReference>
<dbReference type="RefSeq" id="XP_005646084.1">
    <property type="nucleotide sequence ID" value="XM_005646027.1"/>
</dbReference>
<accession>I0YT21</accession>
<dbReference type="Pfam" id="PF00225">
    <property type="entry name" value="Kinesin"/>
    <property type="match status" value="1"/>
</dbReference>
<dbReference type="eggNOG" id="ENOG502QR1R">
    <property type="taxonomic scope" value="Eukaryota"/>
</dbReference>
<dbReference type="PROSITE" id="PS50067">
    <property type="entry name" value="KINESIN_MOTOR_2"/>
    <property type="match status" value="1"/>
</dbReference>
<dbReference type="GO" id="GO:0005874">
    <property type="term" value="C:microtubule"/>
    <property type="evidence" value="ECO:0007669"/>
    <property type="project" value="UniProtKB-KW"/>
</dbReference>
<keyword evidence="1 8" id="KW-0493">Microtubule</keyword>
<dbReference type="PANTHER" id="PTHR37739:SF8">
    <property type="entry name" value="KINESIN-LIKE PROTEIN KIN-12D"/>
    <property type="match status" value="1"/>
</dbReference>
<dbReference type="GO" id="GO:0005524">
    <property type="term" value="F:ATP binding"/>
    <property type="evidence" value="ECO:0007669"/>
    <property type="project" value="UniProtKB-UniRule"/>
</dbReference>
<dbReference type="InterPro" id="IPR027417">
    <property type="entry name" value="P-loop_NTPase"/>
</dbReference>
<dbReference type="GO" id="GO:0008017">
    <property type="term" value="F:microtubule binding"/>
    <property type="evidence" value="ECO:0007669"/>
    <property type="project" value="InterPro"/>
</dbReference>
<evidence type="ECO:0000256" key="7">
    <source>
        <dbReference type="PROSITE-ProRule" id="PRU00283"/>
    </source>
</evidence>
<dbReference type="SUPFAM" id="SSF52540">
    <property type="entry name" value="P-loop containing nucleoside triphosphate hydrolases"/>
    <property type="match status" value="1"/>
</dbReference>
<gene>
    <name evidence="11" type="ORF">COCSUDRAFT_37341</name>
</gene>
<evidence type="ECO:0000256" key="5">
    <source>
        <dbReference type="ARBA" id="ARBA00023175"/>
    </source>
</evidence>
<dbReference type="Proteomes" id="UP000007264">
    <property type="component" value="Unassembled WGS sequence"/>
</dbReference>
<dbReference type="GO" id="GO:0007018">
    <property type="term" value="P:microtubule-based movement"/>
    <property type="evidence" value="ECO:0007669"/>
    <property type="project" value="InterPro"/>
</dbReference>
<keyword evidence="5 7" id="KW-0505">Motor protein</keyword>
<dbReference type="PANTHER" id="PTHR37739">
    <property type="entry name" value="KINESIN-LIKE PROTEIN KIN-12D"/>
    <property type="match status" value="1"/>
</dbReference>
<proteinExistence type="inferred from homology"/>
<dbReference type="EMBL" id="AGSI01000012">
    <property type="protein sequence ID" value="EIE21540.1"/>
    <property type="molecule type" value="Genomic_DNA"/>
</dbReference>
<evidence type="ECO:0000259" key="10">
    <source>
        <dbReference type="PROSITE" id="PS50067"/>
    </source>
</evidence>
<evidence type="ECO:0000256" key="9">
    <source>
        <dbReference type="SAM" id="Coils"/>
    </source>
</evidence>
<keyword evidence="3 7" id="KW-0067">ATP-binding</keyword>
<dbReference type="AlphaFoldDB" id="I0YT21"/>
<sequence length="338" mass="37736">MRDTPAPIVFEYTLNVVGRPIVENCLNGYNSSVLAYGQTGSGKTFTMLGQIPTRAEEMPEQAGLIPRMFQYLFDRIKQLESIKREGREVCFLCKVSCLEIYQEVITDLLCPERTRLQLREDLRQGIYVDDLSEEVVNDGEDVVRLLRQGTANRHTGGTRTNALSSRSHCVFTCVVESQTVEDGVTSIRTSRLHLVDLAGSERQKVAESEGERLKEASSINRSLSTLGLVINKLAGAHRQPAHVPYRDSRLTFLLQDSLGGNAKTVIIANVSPGAGCARETQSTLGFAQRAKQIVNKARVNEDTRGEAALLTRENERLRRELQLLSDTYQALRQVRLLD</sequence>
<dbReference type="GeneID" id="17039524"/>
<dbReference type="InterPro" id="IPR001752">
    <property type="entry name" value="Kinesin_motor_dom"/>
</dbReference>
<keyword evidence="4 9" id="KW-0175">Coiled coil</keyword>
<reference evidence="11 12" key="1">
    <citation type="journal article" date="2012" name="Genome Biol.">
        <title>The genome of the polar eukaryotic microalga coccomyxa subellipsoidea reveals traits of cold adaptation.</title>
        <authorList>
            <person name="Blanc G."/>
            <person name="Agarkova I."/>
            <person name="Grimwood J."/>
            <person name="Kuo A."/>
            <person name="Brueggeman A."/>
            <person name="Dunigan D."/>
            <person name="Gurnon J."/>
            <person name="Ladunga I."/>
            <person name="Lindquist E."/>
            <person name="Lucas S."/>
            <person name="Pangilinan J."/>
            <person name="Proschold T."/>
            <person name="Salamov A."/>
            <person name="Schmutz J."/>
            <person name="Weeks D."/>
            <person name="Yamada T."/>
            <person name="Claverie J.M."/>
            <person name="Grigoriev I."/>
            <person name="Van Etten J."/>
            <person name="Lomsadze A."/>
            <person name="Borodovsky M."/>
        </authorList>
    </citation>
    <scope>NUCLEOTIDE SEQUENCE [LARGE SCALE GENOMIC DNA]</scope>
    <source>
        <strain evidence="11 12">C-169</strain>
    </source>
</reference>
<evidence type="ECO:0000256" key="6">
    <source>
        <dbReference type="ARBA" id="ARBA00034488"/>
    </source>
</evidence>
<dbReference type="InterPro" id="IPR036961">
    <property type="entry name" value="Kinesin_motor_dom_sf"/>
</dbReference>
<dbReference type="STRING" id="574566.I0YT21"/>
<dbReference type="GO" id="GO:0003777">
    <property type="term" value="F:microtubule motor activity"/>
    <property type="evidence" value="ECO:0007669"/>
    <property type="project" value="InterPro"/>
</dbReference>
<dbReference type="SMART" id="SM00129">
    <property type="entry name" value="KISc"/>
    <property type="match status" value="1"/>
</dbReference>
<keyword evidence="12" id="KW-1185">Reference proteome</keyword>
<dbReference type="InterPro" id="IPR044986">
    <property type="entry name" value="KIF15/KIN-12"/>
</dbReference>
<feature type="domain" description="Kinesin motor" evidence="10">
    <location>
        <begin position="1"/>
        <end position="293"/>
    </location>
</feature>
<dbReference type="KEGG" id="csl:COCSUDRAFT_37341"/>
<organism evidence="11 12">
    <name type="scientific">Coccomyxa subellipsoidea (strain C-169)</name>
    <name type="common">Green microalga</name>
    <dbReference type="NCBI Taxonomy" id="574566"/>
    <lineage>
        <taxon>Eukaryota</taxon>
        <taxon>Viridiplantae</taxon>
        <taxon>Chlorophyta</taxon>
        <taxon>core chlorophytes</taxon>
        <taxon>Trebouxiophyceae</taxon>
        <taxon>Trebouxiophyceae incertae sedis</taxon>
        <taxon>Coccomyxaceae</taxon>
        <taxon>Coccomyxa</taxon>
        <taxon>Coccomyxa subellipsoidea</taxon>
    </lineage>
</organism>
<feature type="binding site" evidence="7">
    <location>
        <begin position="37"/>
        <end position="44"/>
    </location>
    <ligand>
        <name>ATP</name>
        <dbReference type="ChEBI" id="CHEBI:30616"/>
    </ligand>
</feature>
<evidence type="ECO:0000256" key="1">
    <source>
        <dbReference type="ARBA" id="ARBA00022701"/>
    </source>
</evidence>
<dbReference type="PRINTS" id="PR00380">
    <property type="entry name" value="KINESINHEAVY"/>
</dbReference>
<comment type="caution">
    <text evidence="11">The sequence shown here is derived from an EMBL/GenBank/DDBJ whole genome shotgun (WGS) entry which is preliminary data.</text>
</comment>
<comment type="similarity">
    <text evidence="6">Belongs to the TRAFAC class myosin-kinesin ATPase superfamily. Kinesin family. KIN-12 subfamily.</text>
</comment>
<evidence type="ECO:0000313" key="11">
    <source>
        <dbReference type="EMBL" id="EIE21540.1"/>
    </source>
</evidence>
<evidence type="ECO:0000313" key="12">
    <source>
        <dbReference type="Proteomes" id="UP000007264"/>
    </source>
</evidence>
<feature type="coiled-coil region" evidence="9">
    <location>
        <begin position="300"/>
        <end position="334"/>
    </location>
</feature>
<evidence type="ECO:0000256" key="8">
    <source>
        <dbReference type="RuleBase" id="RU000394"/>
    </source>
</evidence>
<protein>
    <recommendedName>
        <fullName evidence="8">Kinesin-like protein</fullName>
    </recommendedName>
</protein>
<evidence type="ECO:0000256" key="4">
    <source>
        <dbReference type="ARBA" id="ARBA00023054"/>
    </source>
</evidence>
<name>I0YT21_COCSC</name>
<evidence type="ECO:0000256" key="3">
    <source>
        <dbReference type="ARBA" id="ARBA00022840"/>
    </source>
</evidence>
<dbReference type="OrthoDB" id="3176171at2759"/>
<evidence type="ECO:0000256" key="2">
    <source>
        <dbReference type="ARBA" id="ARBA00022741"/>
    </source>
</evidence>
<dbReference type="Gene3D" id="3.40.850.10">
    <property type="entry name" value="Kinesin motor domain"/>
    <property type="match status" value="1"/>
</dbReference>
<dbReference type="PROSITE" id="PS00411">
    <property type="entry name" value="KINESIN_MOTOR_1"/>
    <property type="match status" value="1"/>
</dbReference>
<keyword evidence="2 7" id="KW-0547">Nucleotide-binding</keyword>